<dbReference type="Pfam" id="PF13920">
    <property type="entry name" value="zf-C3HC4_3"/>
    <property type="match status" value="1"/>
</dbReference>
<evidence type="ECO:0000313" key="11">
    <source>
        <dbReference type="EMBL" id="KND04184.1"/>
    </source>
</evidence>
<dbReference type="Gene3D" id="3.40.50.10810">
    <property type="entry name" value="Tandem AAA-ATPase domain"/>
    <property type="match status" value="2"/>
</dbReference>
<dbReference type="InterPro" id="IPR059033">
    <property type="entry name" value="C144_05_dom"/>
</dbReference>
<dbReference type="EMBL" id="KQ257451">
    <property type="protein sequence ID" value="KND04184.1"/>
    <property type="molecule type" value="Genomic_DNA"/>
</dbReference>
<evidence type="ECO:0000256" key="1">
    <source>
        <dbReference type="ARBA" id="ARBA00022723"/>
    </source>
</evidence>
<dbReference type="PROSITE" id="PS50016">
    <property type="entry name" value="ZF_PHD_2"/>
    <property type="match status" value="1"/>
</dbReference>
<evidence type="ECO:0000256" key="4">
    <source>
        <dbReference type="ARBA" id="ARBA00022801"/>
    </source>
</evidence>
<dbReference type="GO" id="GO:0000209">
    <property type="term" value="P:protein polyubiquitination"/>
    <property type="evidence" value="ECO:0007669"/>
    <property type="project" value="TreeGrafter"/>
</dbReference>
<dbReference type="Gene3D" id="3.40.50.300">
    <property type="entry name" value="P-loop containing nucleotide triphosphate hydrolases"/>
    <property type="match status" value="2"/>
</dbReference>
<gene>
    <name evidence="11" type="ORF">SPPG_01618</name>
</gene>
<dbReference type="PROSITE" id="PS01359">
    <property type="entry name" value="ZF_PHD_1"/>
    <property type="match status" value="1"/>
</dbReference>
<dbReference type="SMART" id="SM00184">
    <property type="entry name" value="RING"/>
    <property type="match status" value="2"/>
</dbReference>
<dbReference type="GO" id="GO:0061630">
    <property type="term" value="F:ubiquitin protein ligase activity"/>
    <property type="evidence" value="ECO:0007669"/>
    <property type="project" value="TreeGrafter"/>
</dbReference>
<reference evidence="11 12" key="1">
    <citation type="submission" date="2009-08" db="EMBL/GenBank/DDBJ databases">
        <title>The Genome Sequence of Spizellomyces punctatus strain DAOM BR117.</title>
        <authorList>
            <consortium name="The Broad Institute Genome Sequencing Platform"/>
            <person name="Russ C."/>
            <person name="Cuomo C."/>
            <person name="Shea T."/>
            <person name="Young S.K."/>
            <person name="Zeng Q."/>
            <person name="Koehrsen M."/>
            <person name="Haas B."/>
            <person name="Borodovsky M."/>
            <person name="Guigo R."/>
            <person name="Alvarado L."/>
            <person name="Berlin A."/>
            <person name="Bochicchio J."/>
            <person name="Borenstein D."/>
            <person name="Chapman S."/>
            <person name="Chen Z."/>
            <person name="Engels R."/>
            <person name="Freedman E."/>
            <person name="Gellesch M."/>
            <person name="Goldberg J."/>
            <person name="Griggs A."/>
            <person name="Gujja S."/>
            <person name="Heiman D."/>
            <person name="Hepburn T."/>
            <person name="Howarth C."/>
            <person name="Jen D."/>
            <person name="Larson L."/>
            <person name="Lewis B."/>
            <person name="Mehta T."/>
            <person name="Park D."/>
            <person name="Pearson M."/>
            <person name="Roberts A."/>
            <person name="Saif S."/>
            <person name="Shenoy N."/>
            <person name="Sisk P."/>
            <person name="Stolte C."/>
            <person name="Sykes S."/>
            <person name="Thomson T."/>
            <person name="Walk T."/>
            <person name="White J."/>
            <person name="Yandava C."/>
            <person name="Burger G."/>
            <person name="Gray M.W."/>
            <person name="Holland P.W.H."/>
            <person name="King N."/>
            <person name="Lang F.B.F."/>
            <person name="Roger A.J."/>
            <person name="Ruiz-Trillo I."/>
            <person name="Lander E."/>
            <person name="Nusbaum C."/>
        </authorList>
    </citation>
    <scope>NUCLEOTIDE SEQUENCE [LARGE SCALE GENOMIC DNA]</scope>
    <source>
        <strain evidence="11 12">DAOM BR117</strain>
    </source>
</reference>
<keyword evidence="2" id="KW-0547">Nucleotide-binding</keyword>
<dbReference type="Pfam" id="PF00271">
    <property type="entry name" value="Helicase_C"/>
    <property type="match status" value="1"/>
</dbReference>
<dbReference type="PANTHER" id="PTHR45865:SF1">
    <property type="entry name" value="E3 UBIQUITIN-PROTEIN LIGASE SHPRH"/>
    <property type="match status" value="1"/>
</dbReference>
<dbReference type="InterPro" id="IPR019786">
    <property type="entry name" value="Zinc_finger_PHD-type_CS"/>
</dbReference>
<dbReference type="FunCoup" id="A0A0L0HTJ3">
    <property type="interactions" value="415"/>
</dbReference>
<dbReference type="SUPFAM" id="SSF57850">
    <property type="entry name" value="RING/U-box"/>
    <property type="match status" value="1"/>
</dbReference>
<keyword evidence="3 7" id="KW-0863">Zinc-finger</keyword>
<evidence type="ECO:0000256" key="8">
    <source>
        <dbReference type="SAM" id="MobiDB-lite"/>
    </source>
</evidence>
<keyword evidence="4" id="KW-0378">Hydrolase</keyword>
<dbReference type="GeneID" id="27685269"/>
<organism evidence="11 12">
    <name type="scientific">Spizellomyces punctatus (strain DAOM BR117)</name>
    <dbReference type="NCBI Taxonomy" id="645134"/>
    <lineage>
        <taxon>Eukaryota</taxon>
        <taxon>Fungi</taxon>
        <taxon>Fungi incertae sedis</taxon>
        <taxon>Chytridiomycota</taxon>
        <taxon>Chytridiomycota incertae sedis</taxon>
        <taxon>Chytridiomycetes</taxon>
        <taxon>Spizellomycetales</taxon>
        <taxon>Spizellomycetaceae</taxon>
        <taxon>Spizellomyces</taxon>
    </lineage>
</organism>
<dbReference type="GO" id="GO:0005634">
    <property type="term" value="C:nucleus"/>
    <property type="evidence" value="ECO:0007669"/>
    <property type="project" value="TreeGrafter"/>
</dbReference>
<feature type="region of interest" description="Disordered" evidence="8">
    <location>
        <begin position="967"/>
        <end position="992"/>
    </location>
</feature>
<dbReference type="GO" id="GO:0005524">
    <property type="term" value="F:ATP binding"/>
    <property type="evidence" value="ECO:0007669"/>
    <property type="project" value="InterPro"/>
</dbReference>
<dbReference type="PANTHER" id="PTHR45865">
    <property type="entry name" value="E3 UBIQUITIN-PROTEIN LIGASE SHPRH FAMILY MEMBER"/>
    <property type="match status" value="1"/>
</dbReference>
<dbReference type="GO" id="GO:0006974">
    <property type="term" value="P:DNA damage response"/>
    <property type="evidence" value="ECO:0007669"/>
    <property type="project" value="TreeGrafter"/>
</dbReference>
<keyword evidence="6" id="KW-0067">ATP-binding</keyword>
<dbReference type="InterPro" id="IPR027417">
    <property type="entry name" value="P-loop_NTPase"/>
</dbReference>
<feature type="region of interest" description="Disordered" evidence="8">
    <location>
        <begin position="809"/>
        <end position="832"/>
    </location>
</feature>
<evidence type="ECO:0000313" key="12">
    <source>
        <dbReference type="Proteomes" id="UP000053201"/>
    </source>
</evidence>
<dbReference type="RefSeq" id="XP_016612223.1">
    <property type="nucleotide sequence ID" value="XM_016749936.1"/>
</dbReference>
<dbReference type="SUPFAM" id="SSF57903">
    <property type="entry name" value="FYVE/PHD zinc finger"/>
    <property type="match status" value="1"/>
</dbReference>
<dbReference type="InterPro" id="IPR013083">
    <property type="entry name" value="Znf_RING/FYVE/PHD"/>
</dbReference>
<sequence>MQEDCSIHLLHWNYTPYSASPPPPHVCLVWQANVVSTPPLDKDTQSGLSVVESGWDCASLRIDCTHTLTPGSPQGAWQLFQDTLSRQQQGTSSQCNVTVSMDGTAFLVHHQDSILLHKRIPHDHDRPTLLGALSTAYQRRLCTLAGNVTLHALESPHPQLQWILTVRVYLTHAALLQSQADALDSQKRNQCVELIHLFSFLHPNHSSDSQYLTVPKGDIQNAPIVPSVYPIPDTPHLQPSTLVPTLLPFQKRAVGWMLAREHVTLDAHGCVVPRTIRDPPLLTYTVPTEHGHTLFVHRLTGAVSLDQPFMLENEQQVLGGILADEMGLGKTVMVLALILLHERARALADRVSSSDMQGVKEQARNRTIIDGGNRRNGKTSKNGQIVPDTNDHDYCTWCKAPPSDKIEFWIACDECDKWYHGRCVGLTQKRARRLDRYVCPSCEEAMERDQISNPIPTSGTLIIAPSVIIEQWMSETHRHAPSLTCLVYEADPAKPITPTELSRYDIVLTSYDSLRREVHAAKPEPGRSRRYAKKYKRRLSPLVRLIWWRVVLDEAQMVKTSVSQAAEMARLLTCIHPWAVTGTPMGKNGTSDLYGLVKFLNIQPLSSYPHMWWQLQNHPLFHATLERFMHRNLKSLVKSELTIPPQTERIVRLEFSRVERAWYDQLVERMMEEVRAPGFGTGKRAEEMRQTRLTGWLLQLRQACCHPQVGTQNRRALGGTLRTIGQVLEHMLKQAVSNLLTCERQLYVTRIYRAQLHEFIAKQSGWEKGADTSLEIYHSVLGNVQHTINSIQQELAAVDARRKELGYTTHDADDGFDLPDEDSPSLTGSSDLHDDLIDEQSTLTSRLHLWQELEHRILYFIASVYHSIKDEPREAEYYKRAEQIRRCILGPVEQDVRVMTARLERFVSNTWGKLEEGGGMVVGTVPISGICTADVMERVQEIVRRLDGQWGVMRGWRDWIRGAVTAPLEDASDGSTEQGQPSQRIDPPTGDEYQKGIDLQSTADVYQNWYTVALEDRRQLLTGHRTMGGMRGRESQNPQEKALRSELDPFLLPASCVSLKDLVNELRRMRQRIVSEVEVQLVQEAHNIVSNVYDDQVAKLGILQKESTAFAKLFNLRITYYRQLQKISDGVIPPPEPPSIQASLHQTITEEADLTSQITQLAGRKRYLEHLQRDTGEQECAICKMGVREGVLTPCGHIYCAECVRGWIHRHRKCPMCNQPVMPGTTTPVSLQPLPPTSSTTTTTDTLSDTTDEATTTLLSHLSNIPLKGSFGTKLDTLIRHLKHLSTPSLVFSQWDQVLDILAQGLTRNNISYVILGKSPNAIQRFRETNVQVLLLNARSQSAGLSLTCAAHVFLVEPVVYPELEAQAINRIHRIGQTRPTTVWRYLMQGTLEERVYGLRYRPRGACKVRKAGEVVHMEDVGWCLFGENTVVSEETGSEQQGQVQVETGESDDDMPIQWDEDAQALLSALRHQVENGTLETVQSRRGRGRAGVRRGPSSGLWL</sequence>
<dbReference type="OrthoDB" id="5330228at2759"/>
<dbReference type="InParanoid" id="A0A0L0HTJ3"/>
<feature type="compositionally biased region" description="Low complexity" evidence="8">
    <location>
        <begin position="1494"/>
        <end position="1503"/>
    </location>
</feature>
<proteinExistence type="predicted"/>
<dbReference type="SMART" id="SM00487">
    <property type="entry name" value="DEXDc"/>
    <property type="match status" value="1"/>
</dbReference>
<feature type="compositionally biased region" description="Acidic residues" evidence="8">
    <location>
        <begin position="814"/>
        <end position="823"/>
    </location>
</feature>
<dbReference type="STRING" id="645134.A0A0L0HTJ3"/>
<feature type="region of interest" description="Disordered" evidence="8">
    <location>
        <begin position="1226"/>
        <end position="1248"/>
    </location>
</feature>
<dbReference type="InterPro" id="IPR001650">
    <property type="entry name" value="Helicase_C-like"/>
</dbReference>
<feature type="region of interest" description="Disordered" evidence="8">
    <location>
        <begin position="1434"/>
        <end position="1455"/>
    </location>
</feature>
<evidence type="ECO:0000256" key="3">
    <source>
        <dbReference type="ARBA" id="ARBA00022771"/>
    </source>
</evidence>
<feature type="domain" description="PHD-type" evidence="9">
    <location>
        <begin position="392"/>
        <end position="445"/>
    </location>
</feature>
<feature type="compositionally biased region" description="Low complexity" evidence="8">
    <location>
        <begin position="1434"/>
        <end position="1448"/>
    </location>
</feature>
<dbReference type="InterPro" id="IPR038718">
    <property type="entry name" value="SNF2-like_sf"/>
</dbReference>
<dbReference type="GO" id="GO:0016787">
    <property type="term" value="F:hydrolase activity"/>
    <property type="evidence" value="ECO:0007669"/>
    <property type="project" value="UniProtKB-KW"/>
</dbReference>
<dbReference type="InterPro" id="IPR052583">
    <property type="entry name" value="ATP-helicase/E3_Ub-Ligase"/>
</dbReference>
<dbReference type="InterPro" id="IPR000330">
    <property type="entry name" value="SNF2_N"/>
</dbReference>
<dbReference type="InterPro" id="IPR017907">
    <property type="entry name" value="Znf_RING_CS"/>
</dbReference>
<evidence type="ECO:0000259" key="9">
    <source>
        <dbReference type="PROSITE" id="PS50016"/>
    </source>
</evidence>
<keyword evidence="12" id="KW-1185">Reference proteome</keyword>
<dbReference type="PROSITE" id="PS50089">
    <property type="entry name" value="ZF_RING_2"/>
    <property type="match status" value="1"/>
</dbReference>
<dbReference type="InterPro" id="IPR001841">
    <property type="entry name" value="Znf_RING"/>
</dbReference>
<evidence type="ECO:0000256" key="6">
    <source>
        <dbReference type="ARBA" id="ARBA00022840"/>
    </source>
</evidence>
<dbReference type="PROSITE" id="PS00518">
    <property type="entry name" value="ZF_RING_1"/>
    <property type="match status" value="1"/>
</dbReference>
<dbReference type="InterPro" id="IPR019787">
    <property type="entry name" value="Znf_PHD-finger"/>
</dbReference>
<dbReference type="SMART" id="SM00249">
    <property type="entry name" value="PHD"/>
    <property type="match status" value="1"/>
</dbReference>
<dbReference type="VEuPathDB" id="FungiDB:SPPG_01618"/>
<evidence type="ECO:0000256" key="5">
    <source>
        <dbReference type="ARBA" id="ARBA00022833"/>
    </source>
</evidence>
<feature type="region of interest" description="Disordered" evidence="8">
    <location>
        <begin position="1479"/>
        <end position="1503"/>
    </location>
</feature>
<evidence type="ECO:0008006" key="13">
    <source>
        <dbReference type="Google" id="ProtNLM"/>
    </source>
</evidence>
<keyword evidence="1" id="KW-0479">Metal-binding</keyword>
<dbReference type="Pfam" id="PF00628">
    <property type="entry name" value="PHD"/>
    <property type="match status" value="1"/>
</dbReference>
<dbReference type="InterPro" id="IPR011011">
    <property type="entry name" value="Znf_FYVE_PHD"/>
</dbReference>
<evidence type="ECO:0000259" key="10">
    <source>
        <dbReference type="PROSITE" id="PS50089"/>
    </source>
</evidence>
<evidence type="ECO:0000256" key="7">
    <source>
        <dbReference type="PROSITE-ProRule" id="PRU00175"/>
    </source>
</evidence>
<protein>
    <recommendedName>
        <fullName evidence="13">RING-type domain-containing protein</fullName>
    </recommendedName>
</protein>
<dbReference type="InterPro" id="IPR049730">
    <property type="entry name" value="SNF2/RAD54-like_C"/>
</dbReference>
<dbReference type="OMA" id="ASHVHNI"/>
<name>A0A0L0HTJ3_SPIPD</name>
<dbReference type="eggNOG" id="KOG1632">
    <property type="taxonomic scope" value="Eukaryota"/>
</dbReference>
<dbReference type="Pfam" id="PF26021">
    <property type="entry name" value="Ferritin_C144_05"/>
    <property type="match status" value="1"/>
</dbReference>
<dbReference type="GO" id="GO:0008270">
    <property type="term" value="F:zinc ion binding"/>
    <property type="evidence" value="ECO:0007669"/>
    <property type="project" value="UniProtKB-KW"/>
</dbReference>
<feature type="domain" description="RING-type" evidence="10">
    <location>
        <begin position="1180"/>
        <end position="1218"/>
    </location>
</feature>
<accession>A0A0L0HTJ3</accession>
<dbReference type="CDD" id="cd18793">
    <property type="entry name" value="SF2_C_SNF"/>
    <property type="match status" value="1"/>
</dbReference>
<feature type="compositionally biased region" description="Polar residues" evidence="8">
    <location>
        <begin position="973"/>
        <end position="983"/>
    </location>
</feature>
<dbReference type="eggNOG" id="KOG0298">
    <property type="taxonomic scope" value="Eukaryota"/>
</dbReference>
<dbReference type="InterPro" id="IPR014001">
    <property type="entry name" value="Helicase_ATP-bd"/>
</dbReference>
<dbReference type="Gene3D" id="3.30.40.10">
    <property type="entry name" value="Zinc/RING finger domain, C3HC4 (zinc finger)"/>
    <property type="match status" value="2"/>
</dbReference>
<evidence type="ECO:0000256" key="2">
    <source>
        <dbReference type="ARBA" id="ARBA00022741"/>
    </source>
</evidence>
<dbReference type="Proteomes" id="UP000053201">
    <property type="component" value="Unassembled WGS sequence"/>
</dbReference>
<dbReference type="Pfam" id="PF00176">
    <property type="entry name" value="SNF2-rel_dom"/>
    <property type="match status" value="1"/>
</dbReference>
<keyword evidence="5" id="KW-0862">Zinc</keyword>
<dbReference type="SUPFAM" id="SSF52540">
    <property type="entry name" value="P-loop containing nucleoside triphosphate hydrolases"/>
    <property type="match status" value="2"/>
</dbReference>
<dbReference type="InterPro" id="IPR001965">
    <property type="entry name" value="Znf_PHD"/>
</dbReference>